<feature type="transmembrane region" description="Helical" evidence="5">
    <location>
        <begin position="223"/>
        <end position="245"/>
    </location>
</feature>
<evidence type="ECO:0000256" key="6">
    <source>
        <dbReference type="SAM" id="SignalP"/>
    </source>
</evidence>
<dbReference type="PANTHER" id="PTHR47154:SF2">
    <property type="entry name" value="G-PROTEIN COUPLED RECEPTOR MTH-RELATED"/>
    <property type="match status" value="1"/>
</dbReference>
<feature type="transmembrane region" description="Helical" evidence="5">
    <location>
        <begin position="265"/>
        <end position="285"/>
    </location>
</feature>
<evidence type="ECO:0000313" key="9">
    <source>
        <dbReference type="RefSeq" id="XP_052753339.1"/>
    </source>
</evidence>
<evidence type="ECO:0000256" key="2">
    <source>
        <dbReference type="ARBA" id="ARBA00022692"/>
    </source>
</evidence>
<reference evidence="9" key="1">
    <citation type="submission" date="2025-08" db="UniProtKB">
        <authorList>
            <consortium name="RefSeq"/>
        </authorList>
    </citation>
    <scope>IDENTIFICATION</scope>
    <source>
        <tissue evidence="9">Whole larvae</tissue>
    </source>
</reference>
<feature type="domain" description="G-protein coupled receptors family 2 profile 2" evidence="7">
    <location>
        <begin position="192"/>
        <end position="456"/>
    </location>
</feature>
<feature type="transmembrane region" description="Helical" evidence="5">
    <location>
        <begin position="194"/>
        <end position="216"/>
    </location>
</feature>
<evidence type="ECO:0000256" key="1">
    <source>
        <dbReference type="ARBA" id="ARBA00004141"/>
    </source>
</evidence>
<feature type="transmembrane region" description="Helical" evidence="5">
    <location>
        <begin position="306"/>
        <end position="327"/>
    </location>
</feature>
<protein>
    <submittedName>
        <fullName evidence="9">G-protein coupled receptor Mth2-like isoform X1</fullName>
    </submittedName>
</protein>
<dbReference type="PROSITE" id="PS50261">
    <property type="entry name" value="G_PROTEIN_RECEP_F2_4"/>
    <property type="match status" value="1"/>
</dbReference>
<feature type="transmembrane region" description="Helical" evidence="5">
    <location>
        <begin position="403"/>
        <end position="420"/>
    </location>
</feature>
<proteinExistence type="predicted"/>
<dbReference type="Proteomes" id="UP001652740">
    <property type="component" value="Unplaced"/>
</dbReference>
<dbReference type="InterPro" id="IPR017981">
    <property type="entry name" value="GPCR_2-like_7TM"/>
</dbReference>
<dbReference type="InterPro" id="IPR000832">
    <property type="entry name" value="GPCR_2_secretin-like"/>
</dbReference>
<dbReference type="Gene3D" id="1.20.1070.10">
    <property type="entry name" value="Rhodopsin 7-helix transmembrane proteins"/>
    <property type="match status" value="1"/>
</dbReference>
<keyword evidence="6" id="KW-0732">Signal</keyword>
<feature type="signal peptide" evidence="6">
    <location>
        <begin position="1"/>
        <end position="18"/>
    </location>
</feature>
<name>A0ABM3MQ67_GALME</name>
<dbReference type="CDD" id="cd15039">
    <property type="entry name" value="7tmB3_Methuselah-like"/>
    <property type="match status" value="1"/>
</dbReference>
<evidence type="ECO:0000313" key="8">
    <source>
        <dbReference type="Proteomes" id="UP001652740"/>
    </source>
</evidence>
<keyword evidence="8" id="KW-1185">Reference proteome</keyword>
<evidence type="ECO:0000256" key="3">
    <source>
        <dbReference type="ARBA" id="ARBA00022989"/>
    </source>
</evidence>
<dbReference type="InterPro" id="IPR051384">
    <property type="entry name" value="Mth_GPCR"/>
</dbReference>
<dbReference type="GeneID" id="116412750"/>
<accession>A0ABM3MQ67</accession>
<feature type="chain" id="PRO_5045508908" evidence="6">
    <location>
        <begin position="19"/>
        <end position="510"/>
    </location>
</feature>
<dbReference type="RefSeq" id="XP_052753339.1">
    <property type="nucleotide sequence ID" value="XM_052897379.1"/>
</dbReference>
<feature type="transmembrane region" description="Helical" evidence="5">
    <location>
        <begin position="354"/>
        <end position="382"/>
    </location>
</feature>
<comment type="subcellular location">
    <subcellularLocation>
        <location evidence="1">Membrane</location>
        <topology evidence="1">Multi-pass membrane protein</topology>
    </subcellularLocation>
</comment>
<evidence type="ECO:0000256" key="4">
    <source>
        <dbReference type="ARBA" id="ARBA00023136"/>
    </source>
</evidence>
<dbReference type="Pfam" id="PF00002">
    <property type="entry name" value="7tm_2"/>
    <property type="match status" value="1"/>
</dbReference>
<keyword evidence="2 5" id="KW-0812">Transmembrane</keyword>
<sequence>MAVLIFCIFFLLMHSVKSEKLKCDDRNFTDSMGANISGDYCKEKPCILTRTRGFCVKVISKKSVKCANFTSLLANTTDSELLRYQYVYRYNYTTDVIEKSNKTFPESFHLLRHKNSNITRNCFTDSTVMDYQNFIPYILENGSLLLETPNLGQRFQLIRNYKYILMFFIKDDKKYASVQFIKEELSTINDRKTVLIAIGMLTSSFFMILVIVVYGMLKELQCFFGMILIAYMATFSAAFLLQAVQSLGLWMGVINTTACSVLGPLVNFCTMSSFMWMNAISFAIWRRFRGTEYNHKLSRREMWHKFLFYGLYAWLITAILVLIEVIINRIDLKHLPNFIKPSFETCMYNPKSKLLYLLVPILVILIINTVLFCLTTFNMWLVRKELSRFNSKETKNTKRNENRFVLHLKLSMVMGVNWIFEVLGAQNLLPQWLENVADVYNVLTGVFIFFVFILKSNIILKICKRFNVNNRFTKHLEKRVKSTAQRNTSTSHSTISGTGEQYVDMLPMRS</sequence>
<organism evidence="8 9">
    <name type="scientific">Galleria mellonella</name>
    <name type="common">Greater wax moth</name>
    <dbReference type="NCBI Taxonomy" id="7137"/>
    <lineage>
        <taxon>Eukaryota</taxon>
        <taxon>Metazoa</taxon>
        <taxon>Ecdysozoa</taxon>
        <taxon>Arthropoda</taxon>
        <taxon>Hexapoda</taxon>
        <taxon>Insecta</taxon>
        <taxon>Pterygota</taxon>
        <taxon>Neoptera</taxon>
        <taxon>Endopterygota</taxon>
        <taxon>Lepidoptera</taxon>
        <taxon>Glossata</taxon>
        <taxon>Ditrysia</taxon>
        <taxon>Pyraloidea</taxon>
        <taxon>Pyralidae</taxon>
        <taxon>Galleriinae</taxon>
        <taxon>Galleria</taxon>
    </lineage>
</organism>
<evidence type="ECO:0000256" key="5">
    <source>
        <dbReference type="SAM" id="Phobius"/>
    </source>
</evidence>
<keyword evidence="4 5" id="KW-0472">Membrane</keyword>
<feature type="transmembrane region" description="Helical" evidence="5">
    <location>
        <begin position="440"/>
        <end position="460"/>
    </location>
</feature>
<evidence type="ECO:0000259" key="7">
    <source>
        <dbReference type="PROSITE" id="PS50261"/>
    </source>
</evidence>
<dbReference type="PANTHER" id="PTHR47154">
    <property type="entry name" value="G-PROTEIN COUPLED RECEPTOR MTH-RELATED"/>
    <property type="match status" value="1"/>
</dbReference>
<keyword evidence="3 5" id="KW-1133">Transmembrane helix</keyword>
<gene>
    <name evidence="9" type="primary">LOC116412750</name>
</gene>